<dbReference type="RefSeq" id="WP_161539547.1">
    <property type="nucleotide sequence ID" value="NZ_PGTO01000001.1"/>
</dbReference>
<comment type="similarity">
    <text evidence="1">Belongs to the DegT/DnrJ/EryC1 family.</text>
</comment>
<dbReference type="InterPro" id="IPR015424">
    <property type="entry name" value="PyrdxlP-dep_Trfase"/>
</dbReference>
<evidence type="ECO:0000313" key="3">
    <source>
        <dbReference type="Proteomes" id="UP000251075"/>
    </source>
</evidence>
<reference evidence="2 3" key="1">
    <citation type="submission" date="2017-11" db="EMBL/GenBank/DDBJ databases">
        <title>Draft genome sequence of magnetotactic bacterium Magnetospirillum kuznetsovii LBB-42.</title>
        <authorList>
            <person name="Grouzdev D.S."/>
            <person name="Rysina M.S."/>
            <person name="Baslerov R.V."/>
            <person name="Koziaeva V."/>
        </authorList>
    </citation>
    <scope>NUCLEOTIDE SEQUENCE [LARGE SCALE GENOMIC DNA]</scope>
    <source>
        <strain evidence="2 3">LBB-42</strain>
    </source>
</reference>
<dbReference type="InterPro" id="IPR015421">
    <property type="entry name" value="PyrdxlP-dep_Trfase_major"/>
</dbReference>
<dbReference type="Gene3D" id="3.40.640.10">
    <property type="entry name" value="Type I PLP-dependent aspartate aminotransferase-like (Major domain)"/>
    <property type="match status" value="1"/>
</dbReference>
<evidence type="ECO:0008006" key="4">
    <source>
        <dbReference type="Google" id="ProtNLM"/>
    </source>
</evidence>
<protein>
    <recommendedName>
        <fullName evidence="4">DegT/DnrJ/EryC1/StrS aminotransferase family protein</fullName>
    </recommendedName>
</protein>
<evidence type="ECO:0000256" key="1">
    <source>
        <dbReference type="RuleBase" id="RU004508"/>
    </source>
</evidence>
<proteinExistence type="inferred from homology"/>
<keyword evidence="3" id="KW-1185">Reference proteome</keyword>
<dbReference type="Proteomes" id="UP000251075">
    <property type="component" value="Unassembled WGS sequence"/>
</dbReference>
<organism evidence="2 3">
    <name type="scientific">Paramagnetospirillum kuznetsovii</name>
    <dbReference type="NCBI Taxonomy" id="2053833"/>
    <lineage>
        <taxon>Bacteria</taxon>
        <taxon>Pseudomonadati</taxon>
        <taxon>Pseudomonadota</taxon>
        <taxon>Alphaproteobacteria</taxon>
        <taxon>Rhodospirillales</taxon>
        <taxon>Magnetospirillaceae</taxon>
        <taxon>Paramagnetospirillum</taxon>
    </lineage>
</organism>
<gene>
    <name evidence="2" type="ORF">CU669_00405</name>
</gene>
<dbReference type="EMBL" id="PGTO01000001">
    <property type="protein sequence ID" value="RAU23603.1"/>
    <property type="molecule type" value="Genomic_DNA"/>
</dbReference>
<evidence type="ECO:0000313" key="2">
    <source>
        <dbReference type="EMBL" id="RAU23603.1"/>
    </source>
</evidence>
<dbReference type="Pfam" id="PF01041">
    <property type="entry name" value="DegT_DnrJ_EryC1"/>
    <property type="match status" value="1"/>
</dbReference>
<comment type="caution">
    <text evidence="2">The sequence shown here is derived from an EMBL/GenBank/DDBJ whole genome shotgun (WGS) entry which is preliminary data.</text>
</comment>
<sequence length="368" mass="39930">MITTAPLPSWGDLFRATRAVAADPVIISPWLKPWDSGFLSPRSSWSLAALAEAVARRHGLPARVLLPGWICNQSLWPLRQTGAEPVFLPVLADGSMDWRAAESLGTLDIVVVVHTFGSPVPMKAARDFANSRNALLVEDAAHLLMPIAGAHDVGDVVLYSPHKLLPAPEGGIVVVRPRAEGLSDEIGAALGRAADAANDWKWLAKRMVQGMIPDRLRPFMPQGGQEDFLSDPPTQPMAPPVSPSEISRRLLATHSLDHEAARRRVNEAALREVIRKTPDLRPLYHADEAIPYRLAMRATSPQAAAKLYDALRAAHLPVETWPDLPPEVAADPRHAEGAVALRRSVLLLPVHGALDPDRLAAAYAKVLK</sequence>
<dbReference type="InterPro" id="IPR000653">
    <property type="entry name" value="DegT/StrS_aminotransferase"/>
</dbReference>
<dbReference type="AlphaFoldDB" id="A0A364P2P4"/>
<dbReference type="SUPFAM" id="SSF53383">
    <property type="entry name" value="PLP-dependent transferases"/>
    <property type="match status" value="1"/>
</dbReference>
<name>A0A364P2P4_9PROT</name>
<accession>A0A364P2P4</accession>
<keyword evidence="1" id="KW-0663">Pyridoxal phosphate</keyword>